<name>A0A5N6DUD8_ASPPA</name>
<organism evidence="1 2">
    <name type="scientific">Aspergillus parasiticus</name>
    <dbReference type="NCBI Taxonomy" id="5067"/>
    <lineage>
        <taxon>Eukaryota</taxon>
        <taxon>Fungi</taxon>
        <taxon>Dikarya</taxon>
        <taxon>Ascomycota</taxon>
        <taxon>Pezizomycotina</taxon>
        <taxon>Eurotiomycetes</taxon>
        <taxon>Eurotiomycetidae</taxon>
        <taxon>Eurotiales</taxon>
        <taxon>Aspergillaceae</taxon>
        <taxon>Aspergillus</taxon>
        <taxon>Aspergillus subgen. Circumdati</taxon>
    </lineage>
</organism>
<protein>
    <recommendedName>
        <fullName evidence="3">SnoaL-like domain-containing protein</fullName>
    </recommendedName>
</protein>
<evidence type="ECO:0000313" key="2">
    <source>
        <dbReference type="Proteomes" id="UP000326532"/>
    </source>
</evidence>
<sequence length="323" mass="38177">MAVENDQVNNQQLVDDYLSTPFWETDDHVTRLFSSSCTWEFPYAPPGMPQVYPRAKRPVLIQWLRRTMRNWSRSQIRKYPTKDFNRFWVESSTTAMVKWGSPFERTFNCTHIELIEITNKKITTWKIWSDPVAYYQAAGIILPPFEFNRNPVDPPPYIDTPYPHPPATEPEVSETKERLFNWYLRPSPDNPEELAEKAKTPILFDPDFQFTMPFMPSGLPRGGDRNVEAMMIQWVNDTWVDWHQSKDFKRDKFHDSNISIVESYGNWGTFRWGANGSPSGYYNDYVIMVRLKDFRIVEFKEYLNPIPHLLVTNVSFPVFPFYV</sequence>
<dbReference type="SUPFAM" id="SSF54427">
    <property type="entry name" value="NTF2-like"/>
    <property type="match status" value="2"/>
</dbReference>
<proteinExistence type="predicted"/>
<evidence type="ECO:0000313" key="1">
    <source>
        <dbReference type="EMBL" id="KAB8208715.1"/>
    </source>
</evidence>
<dbReference type="Gene3D" id="3.10.450.50">
    <property type="match status" value="2"/>
</dbReference>
<keyword evidence="2" id="KW-1185">Reference proteome</keyword>
<reference evidence="1 2" key="1">
    <citation type="submission" date="2019-04" db="EMBL/GenBank/DDBJ databases">
        <title>Fungal friends and foes A comparative genomics study of 23 Aspergillus species from section Flavi.</title>
        <authorList>
            <consortium name="DOE Joint Genome Institute"/>
            <person name="Kjaerbolling I."/>
            <person name="Vesth T.C."/>
            <person name="Frisvad J.C."/>
            <person name="Nybo J.L."/>
            <person name="Theobald S."/>
            <person name="Kildgaard S."/>
            <person name="Petersen T.I."/>
            <person name="Kuo A."/>
            <person name="Sato A."/>
            <person name="Lyhne E.K."/>
            <person name="Kogle M.E."/>
            <person name="Wiebenga A."/>
            <person name="Kun R.S."/>
            <person name="Lubbers R.J."/>
            <person name="Makela M.R."/>
            <person name="Barry K."/>
            <person name="Chovatia M."/>
            <person name="Clum A."/>
            <person name="Daum C."/>
            <person name="Haridas S."/>
            <person name="He G."/>
            <person name="LaButti K."/>
            <person name="Lipzen A."/>
            <person name="Mondo S."/>
            <person name="Pangilinan J."/>
            <person name="Riley R."/>
            <person name="Salamov A."/>
            <person name="Simmons B.A."/>
            <person name="Magnuson J.K."/>
            <person name="Henrissat B."/>
            <person name="Mortensen U.H."/>
            <person name="Larsen T.O."/>
            <person name="De vries R.P."/>
            <person name="Grigoriev I.V."/>
            <person name="Machida M."/>
            <person name="Baker S.E."/>
            <person name="Andersen M.R."/>
        </authorList>
    </citation>
    <scope>NUCLEOTIDE SEQUENCE [LARGE SCALE GENOMIC DNA]</scope>
    <source>
        <strain evidence="1 2">CBS 117618</strain>
    </source>
</reference>
<gene>
    <name evidence="1" type="ORF">BDV34DRAFT_222393</name>
</gene>
<dbReference type="AlphaFoldDB" id="A0A5N6DUD8"/>
<accession>A0A5N6DUD8</accession>
<dbReference type="Proteomes" id="UP000326532">
    <property type="component" value="Unassembled WGS sequence"/>
</dbReference>
<dbReference type="InterPro" id="IPR032710">
    <property type="entry name" value="NTF2-like_dom_sf"/>
</dbReference>
<dbReference type="EMBL" id="ML734950">
    <property type="protein sequence ID" value="KAB8208715.1"/>
    <property type="molecule type" value="Genomic_DNA"/>
</dbReference>
<evidence type="ECO:0008006" key="3">
    <source>
        <dbReference type="Google" id="ProtNLM"/>
    </source>
</evidence>
<dbReference type="VEuPathDB" id="FungiDB:BDV34DRAFT_222393"/>